<dbReference type="EMBL" id="MU251473">
    <property type="protein sequence ID" value="KAG9234139.1"/>
    <property type="molecule type" value="Genomic_DNA"/>
</dbReference>
<proteinExistence type="inferred from homology"/>
<evidence type="ECO:0000313" key="4">
    <source>
        <dbReference type="Proteomes" id="UP000824998"/>
    </source>
</evidence>
<name>A0A9P7YHX6_9HELO</name>
<evidence type="ECO:0000313" key="3">
    <source>
        <dbReference type="EMBL" id="KAG9234139.1"/>
    </source>
</evidence>
<accession>A0A9P7YHX6</accession>
<comment type="similarity">
    <text evidence="1">Belongs to the asaB hydroxylase/desaturase family.</text>
</comment>
<evidence type="ECO:0000256" key="2">
    <source>
        <dbReference type="SAM" id="MobiDB-lite"/>
    </source>
</evidence>
<dbReference type="AlphaFoldDB" id="A0A9P7YHX6"/>
<comment type="caution">
    <text evidence="3">The sequence shown here is derived from an EMBL/GenBank/DDBJ whole genome shotgun (WGS) entry which is preliminary data.</text>
</comment>
<reference evidence="3" key="1">
    <citation type="journal article" date="2021" name="IMA Fungus">
        <title>Genomic characterization of three marine fungi, including Emericellopsis atlantica sp. nov. with signatures of a generalist lifestyle and marine biomass degradation.</title>
        <authorList>
            <person name="Hagestad O.C."/>
            <person name="Hou L."/>
            <person name="Andersen J.H."/>
            <person name="Hansen E.H."/>
            <person name="Altermark B."/>
            <person name="Li C."/>
            <person name="Kuhnert E."/>
            <person name="Cox R.J."/>
            <person name="Crous P.W."/>
            <person name="Spatafora J.W."/>
            <person name="Lail K."/>
            <person name="Amirebrahimi M."/>
            <person name="Lipzen A."/>
            <person name="Pangilinan J."/>
            <person name="Andreopoulos W."/>
            <person name="Hayes R.D."/>
            <person name="Ng V."/>
            <person name="Grigoriev I.V."/>
            <person name="Jackson S.A."/>
            <person name="Sutton T.D.S."/>
            <person name="Dobson A.D.W."/>
            <person name="Rama T."/>
        </authorList>
    </citation>
    <scope>NUCLEOTIDE SEQUENCE</scope>
    <source>
        <strain evidence="3">TRa018bII</strain>
    </source>
</reference>
<dbReference type="PANTHER" id="PTHR34598:SF3">
    <property type="entry name" value="OXIDOREDUCTASE AN1597"/>
    <property type="match status" value="1"/>
</dbReference>
<gene>
    <name evidence="3" type="ORF">BJ875DRAFT_401632</name>
</gene>
<sequence length="326" mass="37420">MEEQAAMSIPRRPLERLAERLIPKDPGPVQPASTQSFTARQPSNNDIDGLIKFVNLQSVIFDAFPFLVPLDLYPTEKPFLSRLPFGTSLPRTNIVTEGHAIKVFDVSGHESFFTLEKSGFQFTKSPIRMQQWTDSSVCSEYIPKLEEWLIQHLNCPNVFIYAYNFRGNSHDDTENKSTKTPFLRAHCDATATSCFKRLQLFFPDKAHAMMKERVRFLNVWRSISTPIQDCPLALCDFRTIRPEEDLVPADIIFPHYQDEAYEVLYNPDHRWFYKKGMEWDDVLLFKLGDNSLNEAPLCPHSAFMDPSVPKGTPSRVSIEVRAIIIG</sequence>
<feature type="region of interest" description="Disordered" evidence="2">
    <location>
        <begin position="22"/>
        <end position="41"/>
    </location>
</feature>
<dbReference type="PANTHER" id="PTHR34598">
    <property type="entry name" value="BLL6449 PROTEIN"/>
    <property type="match status" value="1"/>
</dbReference>
<organism evidence="3 4">
    <name type="scientific">Amylocarpus encephaloides</name>
    <dbReference type="NCBI Taxonomy" id="45428"/>
    <lineage>
        <taxon>Eukaryota</taxon>
        <taxon>Fungi</taxon>
        <taxon>Dikarya</taxon>
        <taxon>Ascomycota</taxon>
        <taxon>Pezizomycotina</taxon>
        <taxon>Leotiomycetes</taxon>
        <taxon>Helotiales</taxon>
        <taxon>Helotiales incertae sedis</taxon>
        <taxon>Amylocarpus</taxon>
    </lineage>
</organism>
<dbReference type="OrthoDB" id="412788at2759"/>
<dbReference type="NCBIfam" id="NF041278">
    <property type="entry name" value="CmcJ_NvfI_EfuI"/>
    <property type="match status" value="1"/>
</dbReference>
<dbReference type="Proteomes" id="UP000824998">
    <property type="component" value="Unassembled WGS sequence"/>
</dbReference>
<feature type="compositionally biased region" description="Polar residues" evidence="2">
    <location>
        <begin position="31"/>
        <end position="41"/>
    </location>
</feature>
<keyword evidence="4" id="KW-1185">Reference proteome</keyword>
<protein>
    <submittedName>
        <fullName evidence="3">Uncharacterized protein</fullName>
    </submittedName>
</protein>
<dbReference type="GO" id="GO:0016491">
    <property type="term" value="F:oxidoreductase activity"/>
    <property type="evidence" value="ECO:0007669"/>
    <property type="project" value="InterPro"/>
</dbReference>
<evidence type="ECO:0000256" key="1">
    <source>
        <dbReference type="ARBA" id="ARBA00023604"/>
    </source>
</evidence>
<dbReference type="InterPro" id="IPR044053">
    <property type="entry name" value="AsaB-like"/>
</dbReference>